<name>A0A4Y7RBX9_COPMI</name>
<feature type="region of interest" description="Disordered" evidence="1">
    <location>
        <begin position="13"/>
        <end position="90"/>
    </location>
</feature>
<feature type="compositionally biased region" description="Pro residues" evidence="1">
    <location>
        <begin position="54"/>
        <end position="76"/>
    </location>
</feature>
<evidence type="ECO:0000313" key="3">
    <source>
        <dbReference type="Proteomes" id="UP000298030"/>
    </source>
</evidence>
<dbReference type="AlphaFoldDB" id="A0A4Y7RBX9"/>
<gene>
    <name evidence="2" type="ORF">FA13DRAFT_1182296</name>
</gene>
<evidence type="ECO:0000256" key="1">
    <source>
        <dbReference type="SAM" id="MobiDB-lite"/>
    </source>
</evidence>
<evidence type="ECO:0000313" key="2">
    <source>
        <dbReference type="EMBL" id="TEB06269.1"/>
    </source>
</evidence>
<keyword evidence="3" id="KW-1185">Reference proteome</keyword>
<feature type="compositionally biased region" description="Low complexity" evidence="1">
    <location>
        <begin position="36"/>
        <end position="53"/>
    </location>
</feature>
<protein>
    <submittedName>
        <fullName evidence="2">Uncharacterized protein</fullName>
    </submittedName>
</protein>
<accession>A0A4Y7RBX9</accession>
<sequence>MYAATAHHNHVLPANGYTDHHIPHNAHTHHIPHPGQPQAPAQAPAATNSTAAAPHPPPQPQPSHQPHPPPQPPPPRSSNRGLPPLRETITTVGVPSVAIKGDRLAVGDAQSSAQPAPTRLSRSSAMARLAQCCCVTGMVRSPRIHRCRRCNAVRGHAQSGLGNGW</sequence>
<feature type="compositionally biased region" description="Basic residues" evidence="1">
    <location>
        <begin position="23"/>
        <end position="32"/>
    </location>
</feature>
<comment type="caution">
    <text evidence="2">The sequence shown here is derived from an EMBL/GenBank/DDBJ whole genome shotgun (WGS) entry which is preliminary data.</text>
</comment>
<organism evidence="2 3">
    <name type="scientific">Coprinellus micaceus</name>
    <name type="common">Glistening ink-cap mushroom</name>
    <name type="synonym">Coprinus micaceus</name>
    <dbReference type="NCBI Taxonomy" id="71717"/>
    <lineage>
        <taxon>Eukaryota</taxon>
        <taxon>Fungi</taxon>
        <taxon>Dikarya</taxon>
        <taxon>Basidiomycota</taxon>
        <taxon>Agaricomycotina</taxon>
        <taxon>Agaricomycetes</taxon>
        <taxon>Agaricomycetidae</taxon>
        <taxon>Agaricales</taxon>
        <taxon>Agaricineae</taxon>
        <taxon>Psathyrellaceae</taxon>
        <taxon>Coprinellus</taxon>
    </lineage>
</organism>
<dbReference type="Proteomes" id="UP000298030">
    <property type="component" value="Unassembled WGS sequence"/>
</dbReference>
<reference evidence="2 3" key="1">
    <citation type="journal article" date="2019" name="Nat. Ecol. Evol.">
        <title>Megaphylogeny resolves global patterns of mushroom evolution.</title>
        <authorList>
            <person name="Varga T."/>
            <person name="Krizsan K."/>
            <person name="Foldi C."/>
            <person name="Dima B."/>
            <person name="Sanchez-Garcia M."/>
            <person name="Sanchez-Ramirez S."/>
            <person name="Szollosi G.J."/>
            <person name="Szarkandi J.G."/>
            <person name="Papp V."/>
            <person name="Albert L."/>
            <person name="Andreopoulos W."/>
            <person name="Angelini C."/>
            <person name="Antonin V."/>
            <person name="Barry K.W."/>
            <person name="Bougher N.L."/>
            <person name="Buchanan P."/>
            <person name="Buyck B."/>
            <person name="Bense V."/>
            <person name="Catcheside P."/>
            <person name="Chovatia M."/>
            <person name="Cooper J."/>
            <person name="Damon W."/>
            <person name="Desjardin D."/>
            <person name="Finy P."/>
            <person name="Geml J."/>
            <person name="Haridas S."/>
            <person name="Hughes K."/>
            <person name="Justo A."/>
            <person name="Karasinski D."/>
            <person name="Kautmanova I."/>
            <person name="Kiss B."/>
            <person name="Kocsube S."/>
            <person name="Kotiranta H."/>
            <person name="LaButti K.M."/>
            <person name="Lechner B.E."/>
            <person name="Liimatainen K."/>
            <person name="Lipzen A."/>
            <person name="Lukacs Z."/>
            <person name="Mihaltcheva S."/>
            <person name="Morgado L.N."/>
            <person name="Niskanen T."/>
            <person name="Noordeloos M.E."/>
            <person name="Ohm R.A."/>
            <person name="Ortiz-Santana B."/>
            <person name="Ovrebo C."/>
            <person name="Racz N."/>
            <person name="Riley R."/>
            <person name="Savchenko A."/>
            <person name="Shiryaev A."/>
            <person name="Soop K."/>
            <person name="Spirin V."/>
            <person name="Szebenyi C."/>
            <person name="Tomsovsky M."/>
            <person name="Tulloss R.E."/>
            <person name="Uehling J."/>
            <person name="Grigoriev I.V."/>
            <person name="Vagvolgyi C."/>
            <person name="Papp T."/>
            <person name="Martin F.M."/>
            <person name="Miettinen O."/>
            <person name="Hibbett D.S."/>
            <person name="Nagy L.G."/>
        </authorList>
    </citation>
    <scope>NUCLEOTIDE SEQUENCE [LARGE SCALE GENOMIC DNA]</scope>
    <source>
        <strain evidence="2 3">FP101781</strain>
    </source>
</reference>
<dbReference type="EMBL" id="QPFP01000585">
    <property type="protein sequence ID" value="TEB06269.1"/>
    <property type="molecule type" value="Genomic_DNA"/>
</dbReference>
<proteinExistence type="predicted"/>